<reference evidence="11 12" key="2">
    <citation type="submission" date="2017-02" db="EMBL/GenBank/DDBJ databases">
        <title>A genome survey and senescence transcriptome analysis in Lentinula edodes.</title>
        <authorList>
            <person name="Sakamoto Y."/>
            <person name="Nakade K."/>
            <person name="Sato S."/>
            <person name="Yoshida Y."/>
            <person name="Miyazaki K."/>
            <person name="Natsume S."/>
            <person name="Konno N."/>
        </authorList>
    </citation>
    <scope>NUCLEOTIDE SEQUENCE [LARGE SCALE GENOMIC DNA]</scope>
    <source>
        <strain evidence="11 12">NBRC 111202</strain>
    </source>
</reference>
<dbReference type="InterPro" id="IPR036188">
    <property type="entry name" value="FAD/NAD-bd_sf"/>
</dbReference>
<dbReference type="SMART" id="SM00233">
    <property type="entry name" value="PH"/>
    <property type="match status" value="1"/>
</dbReference>
<dbReference type="SUPFAM" id="SSF51905">
    <property type="entry name" value="FAD/NAD(P)-binding domain"/>
    <property type="match status" value="1"/>
</dbReference>
<evidence type="ECO:0000256" key="4">
    <source>
        <dbReference type="ARBA" id="ARBA00022737"/>
    </source>
</evidence>
<evidence type="ECO:0000313" key="12">
    <source>
        <dbReference type="Proteomes" id="UP000188533"/>
    </source>
</evidence>
<evidence type="ECO:0000256" key="3">
    <source>
        <dbReference type="ARBA" id="ARBA00022630"/>
    </source>
</evidence>
<dbReference type="EC" id="3.1.4.4" evidence="2"/>
<dbReference type="InterPro" id="IPR027477">
    <property type="entry name" value="Succ_DH/fumarate_Rdtase_cat_sf"/>
</dbReference>
<evidence type="ECO:0000256" key="5">
    <source>
        <dbReference type="ARBA" id="ARBA00022801"/>
    </source>
</evidence>
<dbReference type="PROSITE" id="PS50035">
    <property type="entry name" value="PLD"/>
    <property type="match status" value="1"/>
</dbReference>
<proteinExistence type="predicted"/>
<keyword evidence="12" id="KW-1185">Reference proteome</keyword>
<dbReference type="Gene3D" id="3.50.50.60">
    <property type="entry name" value="FAD/NAD(P)-binding domain"/>
    <property type="match status" value="1"/>
</dbReference>
<evidence type="ECO:0000256" key="6">
    <source>
        <dbReference type="ARBA" id="ARBA00022963"/>
    </source>
</evidence>
<evidence type="ECO:0000256" key="1">
    <source>
        <dbReference type="ARBA" id="ARBA00000798"/>
    </source>
</evidence>
<feature type="compositionally biased region" description="Polar residues" evidence="9">
    <location>
        <begin position="572"/>
        <end position="585"/>
    </location>
</feature>
<dbReference type="InterPro" id="IPR001849">
    <property type="entry name" value="PH_domain"/>
</dbReference>
<reference evidence="11 12" key="1">
    <citation type="submission" date="2016-08" db="EMBL/GenBank/DDBJ databases">
        <authorList>
            <consortium name="Lentinula edodes genome sequencing consortium"/>
            <person name="Sakamoto Y."/>
            <person name="Nakade K."/>
            <person name="Sato S."/>
            <person name="Yoshida Y."/>
            <person name="Miyazaki K."/>
            <person name="Natsume S."/>
            <person name="Konno N."/>
        </authorList>
    </citation>
    <scope>NUCLEOTIDE SEQUENCE [LARGE SCALE GENOMIC DNA]</scope>
    <source>
        <strain evidence="11 12">NBRC 111202</strain>
    </source>
</reference>
<dbReference type="NCBIfam" id="NF006130">
    <property type="entry name" value="PRK08274.1"/>
    <property type="match status" value="1"/>
</dbReference>
<dbReference type="SUPFAM" id="SSF56425">
    <property type="entry name" value="Succinate dehydrogenase/fumarate reductase flavoprotein, catalytic domain"/>
    <property type="match status" value="1"/>
</dbReference>
<feature type="compositionally biased region" description="Basic and acidic residues" evidence="9">
    <location>
        <begin position="1689"/>
        <end position="1701"/>
    </location>
</feature>
<dbReference type="GO" id="GO:0004630">
    <property type="term" value="F:phospholipase D activity"/>
    <property type="evidence" value="ECO:0007669"/>
    <property type="project" value="UniProtKB-EC"/>
</dbReference>
<dbReference type="Gene3D" id="3.90.700.10">
    <property type="entry name" value="Succinate dehydrogenase/fumarate reductase flavoprotein, catalytic domain"/>
    <property type="match status" value="1"/>
</dbReference>
<protein>
    <recommendedName>
        <fullName evidence="2">phospholipase D</fullName>
        <ecNumber evidence="2">3.1.4.4</ecNumber>
    </recommendedName>
</protein>
<evidence type="ECO:0000256" key="2">
    <source>
        <dbReference type="ARBA" id="ARBA00012027"/>
    </source>
</evidence>
<dbReference type="STRING" id="5353.A0A1Q3EH06"/>
<feature type="region of interest" description="Disordered" evidence="9">
    <location>
        <begin position="1790"/>
        <end position="1858"/>
    </location>
</feature>
<feature type="region of interest" description="Disordered" evidence="9">
    <location>
        <begin position="1683"/>
        <end position="1704"/>
    </location>
</feature>
<feature type="domain" description="PLD phosphodiesterase" evidence="10">
    <location>
        <begin position="1192"/>
        <end position="1219"/>
    </location>
</feature>
<dbReference type="SUPFAM" id="SSF50729">
    <property type="entry name" value="PH domain-like"/>
    <property type="match status" value="1"/>
</dbReference>
<feature type="compositionally biased region" description="Basic and acidic residues" evidence="9">
    <location>
        <begin position="514"/>
        <end position="525"/>
    </location>
</feature>
<gene>
    <name evidence="11" type="ORF">LENED_008436</name>
</gene>
<keyword evidence="3" id="KW-0285">Flavoprotein</keyword>
<dbReference type="InterPro" id="IPR015679">
    <property type="entry name" value="PLipase_D_fam"/>
</dbReference>
<keyword evidence="7" id="KW-0560">Oxidoreductase</keyword>
<dbReference type="CDD" id="cd09138">
    <property type="entry name" value="PLDc_vPLD1_2_yPLD_like_1"/>
    <property type="match status" value="1"/>
</dbReference>
<dbReference type="GO" id="GO:0016491">
    <property type="term" value="F:oxidoreductase activity"/>
    <property type="evidence" value="ECO:0007669"/>
    <property type="project" value="UniProtKB-KW"/>
</dbReference>
<evidence type="ECO:0000259" key="10">
    <source>
        <dbReference type="PROSITE" id="PS50035"/>
    </source>
</evidence>
<dbReference type="Gene3D" id="3.30.870.10">
    <property type="entry name" value="Endonuclease Chain A"/>
    <property type="match status" value="2"/>
</dbReference>
<keyword evidence="8" id="KW-0443">Lipid metabolism</keyword>
<keyword evidence="4" id="KW-0677">Repeat</keyword>
<comment type="catalytic activity">
    <reaction evidence="1">
        <text>a 1,2-diacyl-sn-glycero-3-phosphocholine + H2O = a 1,2-diacyl-sn-glycero-3-phosphate + choline + H(+)</text>
        <dbReference type="Rhea" id="RHEA:14445"/>
        <dbReference type="ChEBI" id="CHEBI:15354"/>
        <dbReference type="ChEBI" id="CHEBI:15377"/>
        <dbReference type="ChEBI" id="CHEBI:15378"/>
        <dbReference type="ChEBI" id="CHEBI:57643"/>
        <dbReference type="ChEBI" id="CHEBI:58608"/>
        <dbReference type="EC" id="3.1.4.4"/>
    </reaction>
</comment>
<dbReference type="GO" id="GO:0009395">
    <property type="term" value="P:phospholipid catabolic process"/>
    <property type="evidence" value="ECO:0007669"/>
    <property type="project" value="TreeGrafter"/>
</dbReference>
<evidence type="ECO:0000313" key="11">
    <source>
        <dbReference type="EMBL" id="GAW06507.1"/>
    </source>
</evidence>
<keyword evidence="6" id="KW-0442">Lipid degradation</keyword>
<dbReference type="InterPro" id="IPR003953">
    <property type="entry name" value="FAD-dep_OxRdtase_2_FAD-bd"/>
</dbReference>
<feature type="compositionally biased region" description="Basic and acidic residues" evidence="9">
    <location>
        <begin position="1825"/>
        <end position="1834"/>
    </location>
</feature>
<sequence length="1913" mass="215441">MYYDCIVVGSGNAGSCAALSAKENGCQKVLLVDKCSPDWVGGNGYFTAGAFRTVHNGLDDLLPIVQNVTPEQAKHIDLNPYSHKDFIEDIMRLGGRRSDPGLAASVVNNSRDTVDWLAGHQVPFILSFNRQAYEVDGRQKFWGGLVLSVSDGGKGLIAAEHKALEKAGVEIWFDCPLVNLLMRDNAVSGVVVRKDGFELTIESRAVILAAGGFEASSELRIAHLGVGWEKAKVRGTPFNTGDCFAIAQGVGAKLVGDWASCHSTTWDFNAPEIGARDLTNQFTKSGYPLGVMVNGNGERFVDEGEDYRNYTYARFGKAILSQPGGYAFQVWDSKMLDILRKEEYGDGVVEKVYADTIEDLARKLAEVGLTDQVKFIETFQVYNAAVTQHKLENPDWHWDPAVKDGLSTQSSHLSLSPPKSHWAESIDKPPFMAVKRQFYLSQDLYPDCSVLARWLVVCSIKTIREGVGYLLAPCSGERQELPRPDYLLLSKLQNTNIGMAHIDVVDLVDQLKEHRQHESEIENHNEPPAPPQDSPHPSQIDLPHNHAHFRSPPTTPSMRTGPPRSLSYVYSLPNSPAGSRANSKPESGEPKLTNHEEEEGNDFPFSDSQNTPFRGALETGNGSFSSDRKGKKRESRLLEESWNPMKWFHESPKDENAPDSPFGREDGAQAIPDDDRIGPSLRRVKTEELAPSPETQKAGRVKWGRLRSLLPQVANQNPSSGPGPSAVTSSAVNITDELITGGLSTLMLRLWFEHDEKVIVCIRCKLRDFISLHTHYAVSNAYNRNVDGLPEFPRTSLPYFKFLKKEGREKGAQVGHSEFARLQREALENYLLDLIRAVMFHPASNRLCGFLEISAFSIAHAQTGGFQYKGGYLQIEAANGRSGGFGRKGASWKAKKESRWCAIRESYLVVMKEPGELEVWDVFMLDPDFTIERPKRYYRQGGCQSTPTPNICPSWDPFAVTFLRFSISGITHALGQPRTSSVSSRVATPMLDPSTHVNPLGPAEDENMGEEHPWSNNKKKKKANVHEVSKHTFFITNSQMRWKLFARNQRQMLQWITALEKAAAASHYTGSNRFESFAPIRLNVATQWLVDGRDYFWNLSRAILMAKENIYIHDWWLSPELQLRRPNKDRYRLDKLLESKAREGVKIFIILYQEVSSRTTPTDSNYSKQRLTALHPNIMVQRSPSHFQTGTFYWAHHEKLCVIDQAIAFMGGLDLCFGRWDTSQHVLIDDPDTDQSQIWPVILESPISSLLTSRKKICTIEVGFLVCPVVGQPARDLARHFVQRWNYLLRIKNHTRTMPFLLPPPEFKPGELTQMGLTGTCEMQICRSAGPWSLGTPSRIEHSIQNAYLKAIQMSEHFVYFENQFFITSTVVNDVKIENKIGDALVHRILRAHRDGTPWKCCIVIPVLPGFEFPIDHSDASAVRIILECQNRTFARGPHSIFARLRKEGIDPDDYITVFSLRNWGKLRGDVLTTEQMTVLLSLEAQTDTDMIDGTMAGKPFQVGRFAHTLRKRLMREHLGVDVDAIYEEDLMANEPRKAEHEQEAWDPESQQQYGKEEGVTKLSKAHQRTPAGALLRDGIDGFRQALHATGEAGSQEKKEILHKLGLSRDTAGKATNAALREERQMFTRDGEKVEGFPSSIVPTLEEKTVMEHRPPGAEADDKPIADKLKFTFKGRFNSSEHIQHRARSHVDDADEQERAAPRARSMIRKQLTSKLGSKWTLPTPRPKVDPQAFDDPICDVFWKDVWVASSVHNTEIFRKVFHAVPDDLVTTWKQYKEFVIHHERLNKPFRDSTTSDVVGRVPSETGDEDVPLEGKSAQADEQEDNHSRPSKEGEENEDLHLGASSSEKDPKTRKSTRGIEGFEKWERDEMEALLGELNGHLVLYPTRFLEGEDAVNNFLFNADRLLPLPIYD</sequence>
<evidence type="ECO:0000256" key="9">
    <source>
        <dbReference type="SAM" id="MobiDB-lite"/>
    </source>
</evidence>
<dbReference type="Pfam" id="PF00890">
    <property type="entry name" value="FAD_binding_2"/>
    <property type="match status" value="1"/>
</dbReference>
<name>A0A1Q3EH06_LENED</name>
<dbReference type="InterPro" id="IPR001736">
    <property type="entry name" value="PLipase_D/transphosphatidylase"/>
</dbReference>
<dbReference type="PANTHER" id="PTHR18896">
    <property type="entry name" value="PHOSPHOLIPASE D"/>
    <property type="match status" value="1"/>
</dbReference>
<evidence type="ECO:0000256" key="8">
    <source>
        <dbReference type="ARBA" id="ARBA00023098"/>
    </source>
</evidence>
<keyword evidence="5" id="KW-0378">Hydrolase</keyword>
<feature type="region of interest" description="Disordered" evidence="9">
    <location>
        <begin position="991"/>
        <end position="1022"/>
    </location>
</feature>
<evidence type="ECO:0000256" key="7">
    <source>
        <dbReference type="ARBA" id="ARBA00023002"/>
    </source>
</evidence>
<feature type="compositionally biased region" description="Basic and acidic residues" evidence="9">
    <location>
        <begin position="586"/>
        <end position="595"/>
    </location>
</feature>
<dbReference type="CDD" id="cd09141">
    <property type="entry name" value="PLDc_vPLD1_2_yPLD_like_2"/>
    <property type="match status" value="1"/>
</dbReference>
<dbReference type="EMBL" id="BDGU01000322">
    <property type="protein sequence ID" value="GAW06507.1"/>
    <property type="molecule type" value="Genomic_DNA"/>
</dbReference>
<dbReference type="PANTHER" id="PTHR18896:SF76">
    <property type="entry name" value="PHOSPHOLIPASE"/>
    <property type="match status" value="1"/>
</dbReference>
<accession>A0A1Q3EH06</accession>
<feature type="region of interest" description="Disordered" evidence="9">
    <location>
        <begin position="514"/>
        <end position="679"/>
    </location>
</feature>
<feature type="compositionally biased region" description="Basic and acidic residues" evidence="9">
    <location>
        <begin position="647"/>
        <end position="677"/>
    </location>
</feature>
<organism evidence="11 12">
    <name type="scientific">Lentinula edodes</name>
    <name type="common">Shiitake mushroom</name>
    <name type="synonym">Lentinus edodes</name>
    <dbReference type="NCBI Taxonomy" id="5353"/>
    <lineage>
        <taxon>Eukaryota</taxon>
        <taxon>Fungi</taxon>
        <taxon>Dikarya</taxon>
        <taxon>Basidiomycota</taxon>
        <taxon>Agaricomycotina</taxon>
        <taxon>Agaricomycetes</taxon>
        <taxon>Agaricomycetidae</taxon>
        <taxon>Agaricales</taxon>
        <taxon>Marasmiineae</taxon>
        <taxon>Omphalotaceae</taxon>
        <taxon>Lentinula</taxon>
    </lineage>
</organism>
<dbReference type="Proteomes" id="UP000188533">
    <property type="component" value="Unassembled WGS sequence"/>
</dbReference>
<comment type="caution">
    <text evidence="11">The sequence shown here is derived from an EMBL/GenBank/DDBJ whole genome shotgun (WGS) entry which is preliminary data.</text>
</comment>
<dbReference type="SUPFAM" id="SSF56024">
    <property type="entry name" value="Phospholipase D/nuclease"/>
    <property type="match status" value="2"/>
</dbReference>